<reference evidence="3 4" key="1">
    <citation type="submission" date="2024-03" db="EMBL/GenBank/DDBJ databases">
        <title>The genome assembly and annotation of the cricket Gryllus longicercus Weissman &amp; Gray.</title>
        <authorList>
            <person name="Szrajer S."/>
            <person name="Gray D."/>
            <person name="Ylla G."/>
        </authorList>
    </citation>
    <scope>NUCLEOTIDE SEQUENCE [LARGE SCALE GENOMIC DNA]</scope>
    <source>
        <strain evidence="3">DAG 2021-001</strain>
        <tissue evidence="3">Whole body minus gut</tissue>
    </source>
</reference>
<dbReference type="EMBL" id="JAZDUA010000085">
    <property type="protein sequence ID" value="KAK7868911.1"/>
    <property type="molecule type" value="Genomic_DNA"/>
</dbReference>
<dbReference type="Proteomes" id="UP001378592">
    <property type="component" value="Unassembled WGS sequence"/>
</dbReference>
<sequence>MLYRYAFAALCIAVIATQGLAFPQDDKKNELDNVISETDDAEPAAAVVSKASEVSEEGDASEVTSPPAPTTLTVGVTSEAAPSSTAASPAKDHAPSASTPRPSAAHNFSRLIDDIFQIPISVLKAVNTLLSNPFRSKLGSHE</sequence>
<organism evidence="3 4">
    <name type="scientific">Gryllus longicercus</name>
    <dbReference type="NCBI Taxonomy" id="2509291"/>
    <lineage>
        <taxon>Eukaryota</taxon>
        <taxon>Metazoa</taxon>
        <taxon>Ecdysozoa</taxon>
        <taxon>Arthropoda</taxon>
        <taxon>Hexapoda</taxon>
        <taxon>Insecta</taxon>
        <taxon>Pterygota</taxon>
        <taxon>Neoptera</taxon>
        <taxon>Polyneoptera</taxon>
        <taxon>Orthoptera</taxon>
        <taxon>Ensifera</taxon>
        <taxon>Gryllidea</taxon>
        <taxon>Grylloidea</taxon>
        <taxon>Gryllidae</taxon>
        <taxon>Gryllinae</taxon>
        <taxon>Gryllus</taxon>
    </lineage>
</organism>
<evidence type="ECO:0000313" key="3">
    <source>
        <dbReference type="EMBL" id="KAK7868911.1"/>
    </source>
</evidence>
<evidence type="ECO:0008006" key="5">
    <source>
        <dbReference type="Google" id="ProtNLM"/>
    </source>
</evidence>
<protein>
    <recommendedName>
        <fullName evidence="5">Accessory gland protein</fullName>
    </recommendedName>
</protein>
<feature type="chain" id="PRO_5042928514" description="Accessory gland protein" evidence="2">
    <location>
        <begin position="22"/>
        <end position="142"/>
    </location>
</feature>
<feature type="compositionally biased region" description="Low complexity" evidence="1">
    <location>
        <begin position="43"/>
        <end position="52"/>
    </location>
</feature>
<feature type="compositionally biased region" description="Low complexity" evidence="1">
    <location>
        <begin position="77"/>
        <end position="104"/>
    </location>
</feature>
<feature type="region of interest" description="Disordered" evidence="1">
    <location>
        <begin position="38"/>
        <end position="104"/>
    </location>
</feature>
<evidence type="ECO:0000256" key="1">
    <source>
        <dbReference type="SAM" id="MobiDB-lite"/>
    </source>
</evidence>
<comment type="caution">
    <text evidence="3">The sequence shown here is derived from an EMBL/GenBank/DDBJ whole genome shotgun (WGS) entry which is preliminary data.</text>
</comment>
<evidence type="ECO:0000256" key="2">
    <source>
        <dbReference type="SAM" id="SignalP"/>
    </source>
</evidence>
<dbReference type="AlphaFoldDB" id="A0AAN9VSM0"/>
<proteinExistence type="predicted"/>
<accession>A0AAN9VSM0</accession>
<evidence type="ECO:0000313" key="4">
    <source>
        <dbReference type="Proteomes" id="UP001378592"/>
    </source>
</evidence>
<name>A0AAN9VSM0_9ORTH</name>
<gene>
    <name evidence="3" type="ORF">R5R35_014221</name>
</gene>
<keyword evidence="2" id="KW-0732">Signal</keyword>
<feature type="signal peptide" evidence="2">
    <location>
        <begin position="1"/>
        <end position="21"/>
    </location>
</feature>
<keyword evidence="4" id="KW-1185">Reference proteome</keyword>